<dbReference type="PATRIC" id="fig|1440763.5.peg.1398"/>
<accession>A0A0G9HDY6</accession>
<dbReference type="AlphaFoldDB" id="A0A0G9HDY6"/>
<proteinExistence type="predicted"/>
<evidence type="ECO:0000313" key="2">
    <source>
        <dbReference type="Proteomes" id="UP000182987"/>
    </source>
</evidence>
<dbReference type="EMBL" id="CP017480">
    <property type="protein sequence ID" value="APG04827.1"/>
    <property type="molecule type" value="Genomic_DNA"/>
</dbReference>
<dbReference type="KEGG" id="lrz:BJI69_13615"/>
<gene>
    <name evidence="1" type="ORF">BJI69_13615</name>
</gene>
<dbReference type="Proteomes" id="UP000182987">
    <property type="component" value="Chromosome"/>
</dbReference>
<reference evidence="2" key="1">
    <citation type="submission" date="2016-09" db="EMBL/GenBank/DDBJ databases">
        <authorList>
            <person name="Lysoe E."/>
        </authorList>
    </citation>
    <scope>NUCLEOTIDE SEQUENCE [LARGE SCALE GENOMIC DNA]</scope>
    <source>
        <strain evidence="2">LJ96T</strain>
    </source>
</reference>
<sequence length="98" mass="10509">MTLQDDQTLFATDVAAEALAMNEAALQRDFDEARFRARMVVGKAYGEGCFGVAAMAARIVDALGEPGTTPRHGYGELMLQLAHLIGTLVREPLQQGTA</sequence>
<keyword evidence="2" id="KW-1185">Reference proteome</keyword>
<evidence type="ECO:0000313" key="1">
    <source>
        <dbReference type="EMBL" id="APG04827.1"/>
    </source>
</evidence>
<name>A0A0G9HDY6_9GAMM</name>
<organism evidence="1 2">
    <name type="scientific">Luteibacter rhizovicinus DSM 16549</name>
    <dbReference type="NCBI Taxonomy" id="1440763"/>
    <lineage>
        <taxon>Bacteria</taxon>
        <taxon>Pseudomonadati</taxon>
        <taxon>Pseudomonadota</taxon>
        <taxon>Gammaproteobacteria</taxon>
        <taxon>Lysobacterales</taxon>
        <taxon>Rhodanobacteraceae</taxon>
        <taxon>Luteibacter</taxon>
    </lineage>
</organism>
<dbReference type="RefSeq" id="WP_046967215.1">
    <property type="nucleotide sequence ID" value="NZ_CP017480.1"/>
</dbReference>
<protein>
    <submittedName>
        <fullName evidence="1">Uncharacterized protein</fullName>
    </submittedName>
</protein>